<evidence type="ECO:0000313" key="8">
    <source>
        <dbReference type="EMBL" id="OAV59288.1"/>
    </source>
</evidence>
<dbReference type="STRING" id="1837282.A6F49_15620"/>
<keyword evidence="2 5" id="KW-0645">Protease</keyword>
<protein>
    <submittedName>
        <fullName evidence="8">Peptidase S8</fullName>
    </submittedName>
</protein>
<comment type="caution">
    <text evidence="8">The sequence shown here is derived from an EMBL/GenBank/DDBJ whole genome shotgun (WGS) entry which is preliminary data.</text>
</comment>
<evidence type="ECO:0000256" key="5">
    <source>
        <dbReference type="PROSITE-ProRule" id="PRU01240"/>
    </source>
</evidence>
<proteinExistence type="inferred from homology"/>
<keyword evidence="9" id="KW-1185">Reference proteome</keyword>
<dbReference type="PRINTS" id="PR00723">
    <property type="entry name" value="SUBTILISIN"/>
</dbReference>
<dbReference type="InterPro" id="IPR023828">
    <property type="entry name" value="Peptidase_S8_Ser-AS"/>
</dbReference>
<evidence type="ECO:0000256" key="1">
    <source>
        <dbReference type="ARBA" id="ARBA00011073"/>
    </source>
</evidence>
<dbReference type="InterPro" id="IPR000209">
    <property type="entry name" value="Peptidase_S8/S53_dom"/>
</dbReference>
<dbReference type="Pfam" id="PF00082">
    <property type="entry name" value="Peptidase_S8"/>
    <property type="match status" value="1"/>
</dbReference>
<comment type="similarity">
    <text evidence="1 5">Belongs to the peptidase S8 family.</text>
</comment>
<evidence type="ECO:0000256" key="3">
    <source>
        <dbReference type="ARBA" id="ARBA00022801"/>
    </source>
</evidence>
<dbReference type="CDD" id="cd07487">
    <property type="entry name" value="Peptidases_S8_1"/>
    <property type="match status" value="1"/>
</dbReference>
<organism evidence="8 9">
    <name type="scientific">Enteractinococcus helveticum</name>
    <dbReference type="NCBI Taxonomy" id="1837282"/>
    <lineage>
        <taxon>Bacteria</taxon>
        <taxon>Bacillati</taxon>
        <taxon>Actinomycetota</taxon>
        <taxon>Actinomycetes</taxon>
        <taxon>Micrococcales</taxon>
        <taxon>Micrococcaceae</taxon>
    </lineage>
</organism>
<evidence type="ECO:0000313" key="9">
    <source>
        <dbReference type="Proteomes" id="UP000078292"/>
    </source>
</evidence>
<evidence type="ECO:0000256" key="2">
    <source>
        <dbReference type="ARBA" id="ARBA00022670"/>
    </source>
</evidence>
<gene>
    <name evidence="8" type="ORF">A6F49_15620</name>
</gene>
<feature type="domain" description="Peptidase S8/S53" evidence="7">
    <location>
        <begin position="182"/>
        <end position="570"/>
    </location>
</feature>
<dbReference type="PROSITE" id="PS51892">
    <property type="entry name" value="SUBTILASE"/>
    <property type="match status" value="1"/>
</dbReference>
<dbReference type="GO" id="GO:0004252">
    <property type="term" value="F:serine-type endopeptidase activity"/>
    <property type="evidence" value="ECO:0007669"/>
    <property type="project" value="UniProtKB-UniRule"/>
</dbReference>
<dbReference type="RefSeq" id="WP_043058754.1">
    <property type="nucleotide sequence ID" value="NZ_LXEY01000022.1"/>
</dbReference>
<dbReference type="InterPro" id="IPR022398">
    <property type="entry name" value="Peptidase_S8_His-AS"/>
</dbReference>
<feature type="region of interest" description="Disordered" evidence="6">
    <location>
        <begin position="494"/>
        <end position="515"/>
    </location>
</feature>
<dbReference type="EMBL" id="LXEY01000022">
    <property type="protein sequence ID" value="OAV59288.1"/>
    <property type="molecule type" value="Genomic_DNA"/>
</dbReference>
<feature type="active site" description="Charge relay system" evidence="5">
    <location>
        <position position="191"/>
    </location>
</feature>
<dbReference type="Proteomes" id="UP000078292">
    <property type="component" value="Unassembled WGS sequence"/>
</dbReference>
<dbReference type="SUPFAM" id="SSF52743">
    <property type="entry name" value="Subtilisin-like"/>
    <property type="match status" value="1"/>
</dbReference>
<dbReference type="PROSITE" id="PS00137">
    <property type="entry name" value="SUBTILASE_HIS"/>
    <property type="match status" value="1"/>
</dbReference>
<dbReference type="InterPro" id="IPR015500">
    <property type="entry name" value="Peptidase_S8_subtilisin-rel"/>
</dbReference>
<reference evidence="8 9" key="1">
    <citation type="submission" date="2016-04" db="EMBL/GenBank/DDBJ databases">
        <title>First whole genome shotgun sequence of the bacterium Enteractinococcus sp. strain UASWS1574.</title>
        <authorList>
            <person name="Crovadore J."/>
            <person name="Chablais R."/>
            <person name="Lefort F."/>
        </authorList>
    </citation>
    <scope>NUCLEOTIDE SEQUENCE [LARGE SCALE GENOMIC DNA]</scope>
    <source>
        <strain evidence="8 9">UASWS1574</strain>
    </source>
</reference>
<dbReference type="GO" id="GO:0006508">
    <property type="term" value="P:proteolysis"/>
    <property type="evidence" value="ECO:0007669"/>
    <property type="project" value="UniProtKB-KW"/>
</dbReference>
<dbReference type="Gene3D" id="3.40.50.200">
    <property type="entry name" value="Peptidase S8/S53 domain"/>
    <property type="match status" value="1"/>
</dbReference>
<feature type="active site" description="Charge relay system" evidence="5">
    <location>
        <position position="265"/>
    </location>
</feature>
<feature type="compositionally biased region" description="Low complexity" evidence="6">
    <location>
        <begin position="499"/>
        <end position="515"/>
    </location>
</feature>
<feature type="region of interest" description="Disordered" evidence="6">
    <location>
        <begin position="1"/>
        <end position="32"/>
    </location>
</feature>
<name>A0A1B7LW90_9MICC</name>
<dbReference type="InterPro" id="IPR050131">
    <property type="entry name" value="Peptidase_S8_subtilisin-like"/>
</dbReference>
<evidence type="ECO:0000256" key="4">
    <source>
        <dbReference type="ARBA" id="ARBA00022825"/>
    </source>
</evidence>
<dbReference type="PROSITE" id="PS00138">
    <property type="entry name" value="SUBTILASE_SER"/>
    <property type="match status" value="1"/>
</dbReference>
<dbReference type="OrthoDB" id="9813435at2"/>
<accession>A0A1B7LW90</accession>
<feature type="region of interest" description="Disordered" evidence="6">
    <location>
        <begin position="455"/>
        <end position="476"/>
    </location>
</feature>
<dbReference type="InterPro" id="IPR036852">
    <property type="entry name" value="Peptidase_S8/S53_dom_sf"/>
</dbReference>
<keyword evidence="3 5" id="KW-0378">Hydrolase</keyword>
<keyword evidence="4 5" id="KW-0720">Serine protease</keyword>
<sequence>MEPRDNPAGMPDDEFRAERMARQTAPPELENPEKRALWGLGTNEEDYGPYLIELNVQYVDGLAEAAKAFAELFRTIIVEPAEQHLSDLAEDPPWGITRISKTYFRCEMTMPQWKTLVAADERQAAQRARASQSENTDSMPIGAFRFRTMYKLWPDFPVQAHITHSISTIKADAALRTFEASGEGITWAVIDSGVDGTHPHFGTAPDHVLYDPSVQGLHRCFIPINGQRLDDPDEQLIDGAALSQTERKRRIALHRENALIDTMGHGTHVAGIIAGQAPSDGSAVVLHHEVMMAPGEQLENTPQRQTVTRARPLSGDQEQRRLHGVAPRARLVSLRVLDGQGQGRSSNIIRALEYIREELNDNPKELRVHGVNLSVGYEFDAEMFACGQSPLCVEVNRLVQTGVVVVAAAGNTGYATISASSRTTRVGLANSINDPGNAEAAITVGSTHRDAPHTFGISYFSSKGPTGDGRPKPDLVAPGERILSCAAGQKKTEALDQIAQQSQHSSSPDDSASSSADSIADRACYIDDSGTSMAAPHVSGAIAAFLSIRREFIGQPAEVKRIFLDSAMPLGRERYFEGHGLVDVMKAIQSV</sequence>
<evidence type="ECO:0000256" key="6">
    <source>
        <dbReference type="SAM" id="MobiDB-lite"/>
    </source>
</evidence>
<evidence type="ECO:0000259" key="7">
    <source>
        <dbReference type="Pfam" id="PF00082"/>
    </source>
</evidence>
<dbReference type="PANTHER" id="PTHR43806">
    <property type="entry name" value="PEPTIDASE S8"/>
    <property type="match status" value="1"/>
</dbReference>
<feature type="active site" description="Charge relay system" evidence="5">
    <location>
        <position position="532"/>
    </location>
</feature>
<dbReference type="PANTHER" id="PTHR43806:SF11">
    <property type="entry name" value="CEREVISIN-RELATED"/>
    <property type="match status" value="1"/>
</dbReference>
<dbReference type="AlphaFoldDB" id="A0A1B7LW90"/>